<organism evidence="1 2">
    <name type="scientific">Microbacterium allomyrinae</name>
    <dbReference type="NCBI Taxonomy" id="2830666"/>
    <lineage>
        <taxon>Bacteria</taxon>
        <taxon>Bacillati</taxon>
        <taxon>Actinomycetota</taxon>
        <taxon>Actinomycetes</taxon>
        <taxon>Micrococcales</taxon>
        <taxon>Microbacteriaceae</taxon>
        <taxon>Microbacterium</taxon>
    </lineage>
</organism>
<dbReference type="Proteomes" id="UP001139354">
    <property type="component" value="Unassembled WGS sequence"/>
</dbReference>
<dbReference type="InterPro" id="IPR039498">
    <property type="entry name" value="NTP_transf_5"/>
</dbReference>
<gene>
    <name evidence="1" type="ORF">KEC57_17785</name>
</gene>
<evidence type="ECO:0000313" key="1">
    <source>
        <dbReference type="EMBL" id="MCC2034043.1"/>
    </source>
</evidence>
<keyword evidence="2" id="KW-1185">Reference proteome</keyword>
<accession>A0A9X1LYP5</accession>
<evidence type="ECO:0000313" key="2">
    <source>
        <dbReference type="Proteomes" id="UP001139354"/>
    </source>
</evidence>
<comment type="caution">
    <text evidence="1">The sequence shown here is derived from an EMBL/GenBank/DDBJ whole genome shotgun (WGS) entry which is preliminary data.</text>
</comment>
<proteinExistence type="predicted"/>
<dbReference type="EMBL" id="JAGTTN010000009">
    <property type="protein sequence ID" value="MCC2034043.1"/>
    <property type="molecule type" value="Genomic_DNA"/>
</dbReference>
<sequence length="303" mass="33775">MNPRTVALGLGDSVELAHVWAHHVASERGIRVLSVKGASLAHHGLRDARQSADVDVLVDPSRLDDYLAAVASAGWRERPSSYASRRFTLHSHALAHPDWPCDLDVHAYFPGFLADPQHVFDTLWERRATFPAAHRTCATPDRVAAALILALHSLRGGHRDPRHQRELDRLIEIAALTEDERRDAAVLAVDTGCAATLEDVLPRLGVDAPAAPPPDPAALQLWRGRVAARSEASYFWLTTLRAARWRDRPPIAFRAVWPSDHDLLLDHPDLRDAVWPKLRARAARVGRGLRSLPRSLRVLRRTF</sequence>
<protein>
    <submittedName>
        <fullName evidence="1">Nucleotidyltransferase family protein</fullName>
    </submittedName>
</protein>
<dbReference type="Pfam" id="PF14907">
    <property type="entry name" value="NTP_transf_5"/>
    <property type="match status" value="1"/>
</dbReference>
<dbReference type="RefSeq" id="WP_229386045.1">
    <property type="nucleotide sequence ID" value="NZ_JAGTTN010000009.1"/>
</dbReference>
<dbReference type="AlphaFoldDB" id="A0A9X1LYP5"/>
<name>A0A9X1LYP5_9MICO</name>
<reference evidence="1" key="1">
    <citation type="submission" date="2021-04" db="EMBL/GenBank/DDBJ databases">
        <title>Microbacterium tenobrionis sp. nov. and Microbacterium allomyrinae sp. nov., isolated from larvae of Tenobrio molitor and Allomyrina dichotoma, respectively.</title>
        <authorList>
            <person name="Lee S.D."/>
        </authorList>
    </citation>
    <scope>NUCLEOTIDE SEQUENCE</scope>
    <source>
        <strain evidence="1">BWT-G7</strain>
    </source>
</reference>